<dbReference type="InterPro" id="IPR025602">
    <property type="entry name" value="BCP1_family"/>
</dbReference>
<comment type="similarity">
    <text evidence="1">Belongs to the BCP1 family.</text>
</comment>
<organism evidence="3 4">
    <name type="scientific">Mya arenaria</name>
    <name type="common">Soft-shell clam</name>
    <dbReference type="NCBI Taxonomy" id="6604"/>
    <lineage>
        <taxon>Eukaryota</taxon>
        <taxon>Metazoa</taxon>
        <taxon>Spiralia</taxon>
        <taxon>Lophotrochozoa</taxon>
        <taxon>Mollusca</taxon>
        <taxon>Bivalvia</taxon>
        <taxon>Autobranchia</taxon>
        <taxon>Heteroconchia</taxon>
        <taxon>Euheterodonta</taxon>
        <taxon>Imparidentia</taxon>
        <taxon>Neoheterodontei</taxon>
        <taxon>Myida</taxon>
        <taxon>Myoidea</taxon>
        <taxon>Myidae</taxon>
        <taxon>Mya</taxon>
    </lineage>
</organism>
<sequence length="299" mass="34251">MRLSSVFTKHRQRNPLPEAISIAIPSDRELGDRMGPESTVRDRKIVSATVVCTLKMAASKKKRVEEVMEDDEADEVDDENNDIDDEEDDDESEDEAMDQQEVQLDFEARVPEDSDFNGMRTLLQQVFLKANVNMSQLTDTIISQNYIGSVIKCAAKDADRLDKLLSDPDHQVGYLISERFLNLPPTLTVPLFESLMKEMQKACDKKMKYSFSYYVMICKTYEMKTAHNVREMIYSNSEEELFQEVSEISFRYSVADQRDGVVQEWSAEKDMEPFRTVLVIPGVKLAAVVEKIKQEVAKT</sequence>
<dbReference type="PANTHER" id="PTHR13261">
    <property type="entry name" value="BRCA2 AND CDKN1A INTERACTING PROTEIN"/>
    <property type="match status" value="1"/>
</dbReference>
<protein>
    <submittedName>
        <fullName evidence="3">BCCIP-like protein</fullName>
    </submittedName>
</protein>
<evidence type="ECO:0000313" key="4">
    <source>
        <dbReference type="Proteomes" id="UP001164746"/>
    </source>
</evidence>
<name>A0ABY7FNL9_MYAAR</name>
<gene>
    <name evidence="3" type="ORF">MAR_016257</name>
</gene>
<reference evidence="3" key="1">
    <citation type="submission" date="2022-11" db="EMBL/GenBank/DDBJ databases">
        <title>Centuries of genome instability and evolution in soft-shell clam transmissible cancer (bioRxiv).</title>
        <authorList>
            <person name="Hart S.F.M."/>
            <person name="Yonemitsu M.A."/>
            <person name="Giersch R.M."/>
            <person name="Beal B.F."/>
            <person name="Arriagada G."/>
            <person name="Davis B.W."/>
            <person name="Ostrander E.A."/>
            <person name="Goff S.P."/>
            <person name="Metzger M.J."/>
        </authorList>
    </citation>
    <scope>NUCLEOTIDE SEQUENCE</scope>
    <source>
        <strain evidence="3">MELC-2E11</strain>
        <tissue evidence="3">Siphon/mantle</tissue>
    </source>
</reference>
<evidence type="ECO:0000313" key="3">
    <source>
        <dbReference type="EMBL" id="WAR22283.1"/>
    </source>
</evidence>
<dbReference type="Proteomes" id="UP001164746">
    <property type="component" value="Chromosome 12"/>
</dbReference>
<dbReference type="PANTHER" id="PTHR13261:SF0">
    <property type="entry name" value="BRCA2 AND CDKN1A-INTERACTING PROTEIN"/>
    <property type="match status" value="1"/>
</dbReference>
<keyword evidence="4" id="KW-1185">Reference proteome</keyword>
<evidence type="ECO:0000256" key="2">
    <source>
        <dbReference type="SAM" id="MobiDB-lite"/>
    </source>
</evidence>
<dbReference type="Pfam" id="PF13862">
    <property type="entry name" value="BCCIP"/>
    <property type="match status" value="1"/>
</dbReference>
<accession>A0ABY7FNL9</accession>
<feature type="region of interest" description="Disordered" evidence="2">
    <location>
        <begin position="59"/>
        <end position="99"/>
    </location>
</feature>
<dbReference type="EMBL" id="CP111023">
    <property type="protein sequence ID" value="WAR22283.1"/>
    <property type="molecule type" value="Genomic_DNA"/>
</dbReference>
<feature type="compositionally biased region" description="Acidic residues" evidence="2">
    <location>
        <begin position="67"/>
        <end position="98"/>
    </location>
</feature>
<proteinExistence type="inferred from homology"/>
<evidence type="ECO:0000256" key="1">
    <source>
        <dbReference type="ARBA" id="ARBA00006781"/>
    </source>
</evidence>